<protein>
    <submittedName>
        <fullName evidence="2">Uncharacterized protein</fullName>
    </submittedName>
</protein>
<proteinExistence type="predicted"/>
<evidence type="ECO:0000256" key="1">
    <source>
        <dbReference type="SAM" id="Phobius"/>
    </source>
</evidence>
<gene>
    <name evidence="2" type="ORF">M5D96_004130</name>
</gene>
<evidence type="ECO:0000313" key="3">
    <source>
        <dbReference type="Proteomes" id="UP001059596"/>
    </source>
</evidence>
<feature type="transmembrane region" description="Helical" evidence="1">
    <location>
        <begin position="6"/>
        <end position="26"/>
    </location>
</feature>
<dbReference type="AlphaFoldDB" id="A0A9P9YTI5"/>
<keyword evidence="3" id="KW-1185">Reference proteome</keyword>
<evidence type="ECO:0000313" key="2">
    <source>
        <dbReference type="EMBL" id="KAI8042807.1"/>
    </source>
</evidence>
<dbReference type="Proteomes" id="UP001059596">
    <property type="component" value="Unassembled WGS sequence"/>
</dbReference>
<reference evidence="2" key="1">
    <citation type="journal article" date="2023" name="Genome Biol. Evol.">
        <title>Long-read-based Genome Assembly of Drosophila gunungcola Reveals Fewer Chemosensory Genes in Flower-breeding Species.</title>
        <authorList>
            <person name="Negi A."/>
            <person name="Liao B.Y."/>
            <person name="Yeh S.D."/>
        </authorList>
    </citation>
    <scope>NUCLEOTIDE SEQUENCE</scope>
    <source>
        <strain evidence="2">Sukarami</strain>
    </source>
</reference>
<comment type="caution">
    <text evidence="2">The sequence shown here is derived from an EMBL/GenBank/DDBJ whole genome shotgun (WGS) entry which is preliminary data.</text>
</comment>
<accession>A0A9P9YTI5</accession>
<keyword evidence="1" id="KW-1133">Transmembrane helix</keyword>
<sequence>MCGGSVIMITIIVIISYHCCLAGWHISSHLRLRLRAQHQTSEQFSSRNAQTVWFRTWLIALVQLDQRIPAS</sequence>
<keyword evidence="1" id="KW-0812">Transmembrane</keyword>
<name>A0A9P9YTI5_9MUSC</name>
<keyword evidence="1" id="KW-0472">Membrane</keyword>
<dbReference type="EMBL" id="JAMKOV010000002">
    <property type="protein sequence ID" value="KAI8042807.1"/>
    <property type="molecule type" value="Genomic_DNA"/>
</dbReference>
<organism evidence="2 3">
    <name type="scientific">Drosophila gunungcola</name>
    <name type="common">fruit fly</name>
    <dbReference type="NCBI Taxonomy" id="103775"/>
    <lineage>
        <taxon>Eukaryota</taxon>
        <taxon>Metazoa</taxon>
        <taxon>Ecdysozoa</taxon>
        <taxon>Arthropoda</taxon>
        <taxon>Hexapoda</taxon>
        <taxon>Insecta</taxon>
        <taxon>Pterygota</taxon>
        <taxon>Neoptera</taxon>
        <taxon>Endopterygota</taxon>
        <taxon>Diptera</taxon>
        <taxon>Brachycera</taxon>
        <taxon>Muscomorpha</taxon>
        <taxon>Ephydroidea</taxon>
        <taxon>Drosophilidae</taxon>
        <taxon>Drosophila</taxon>
        <taxon>Sophophora</taxon>
    </lineage>
</organism>